<keyword evidence="2 6" id="KW-0547">Nucleotide-binding</keyword>
<dbReference type="SMART" id="SM00838">
    <property type="entry name" value="EFG_C"/>
    <property type="match status" value="1"/>
</dbReference>
<keyword evidence="10" id="KW-1185">Reference proteome</keyword>
<dbReference type="InterPro" id="IPR005225">
    <property type="entry name" value="Small_GTP-bd"/>
</dbReference>
<name>A0A5M3T2W7_LIMPL</name>
<dbReference type="InterPro" id="IPR000795">
    <property type="entry name" value="T_Tr_GTP-bd_dom"/>
</dbReference>
<dbReference type="Gene3D" id="2.40.30.10">
    <property type="entry name" value="Translation factors"/>
    <property type="match status" value="1"/>
</dbReference>
<dbReference type="InterPro" id="IPR041095">
    <property type="entry name" value="EFG_II"/>
</dbReference>
<dbReference type="InterPro" id="IPR005517">
    <property type="entry name" value="Transl_elong_EFG/EF2_IV"/>
</dbReference>
<dbReference type="Gene3D" id="3.30.70.240">
    <property type="match status" value="1"/>
</dbReference>
<dbReference type="PANTHER" id="PTHR43261:SF1">
    <property type="entry name" value="RIBOSOME-RELEASING FACTOR 2, MITOCHONDRIAL"/>
    <property type="match status" value="1"/>
</dbReference>
<comment type="function">
    <text evidence="6">Catalyzes the GTP-dependent ribosomal translocation step during translation elongation. During this step, the ribosome changes from the pre-translocational (PRE) to the post-translocational (POST) state as the newly formed A-site-bound peptidyl-tRNA and P-site-bound deacylated tRNA move to the P and E sites, respectively. Catalyzes the coordinated movement of the two tRNA molecules, the mRNA and conformational changes in the ribosome.</text>
</comment>
<dbReference type="GeneID" id="301681737"/>
<protein>
    <recommendedName>
        <fullName evidence="6 7">Elongation factor G</fullName>
        <shortName evidence="6">EF-G</shortName>
    </recommendedName>
</protein>
<dbReference type="Pfam" id="PF03764">
    <property type="entry name" value="EFG_IV"/>
    <property type="match status" value="1"/>
</dbReference>
<dbReference type="CDD" id="cd03713">
    <property type="entry name" value="EFG_mtEFG_C"/>
    <property type="match status" value="1"/>
</dbReference>
<evidence type="ECO:0000256" key="2">
    <source>
        <dbReference type="ARBA" id="ARBA00022741"/>
    </source>
</evidence>
<dbReference type="NCBIfam" id="TIGR00484">
    <property type="entry name" value="EF-G"/>
    <property type="match status" value="1"/>
</dbReference>
<dbReference type="SMART" id="SM00889">
    <property type="entry name" value="EFG_IV"/>
    <property type="match status" value="1"/>
</dbReference>
<dbReference type="PROSITE" id="PS51722">
    <property type="entry name" value="G_TR_2"/>
    <property type="match status" value="1"/>
</dbReference>
<dbReference type="InterPro" id="IPR047872">
    <property type="entry name" value="EFG_IV"/>
</dbReference>
<proteinExistence type="inferred from homology"/>
<dbReference type="InterPro" id="IPR035649">
    <property type="entry name" value="EFG_V"/>
</dbReference>
<evidence type="ECO:0000256" key="7">
    <source>
        <dbReference type="NCBIfam" id="TIGR00484"/>
    </source>
</evidence>
<evidence type="ECO:0000313" key="10">
    <source>
        <dbReference type="Proteomes" id="UP000326169"/>
    </source>
</evidence>
<feature type="domain" description="Tr-type G" evidence="8">
    <location>
        <begin position="8"/>
        <end position="287"/>
    </location>
</feature>
<dbReference type="InterPro" id="IPR004161">
    <property type="entry name" value="EFTu-like_2"/>
</dbReference>
<dbReference type="CDD" id="cd16262">
    <property type="entry name" value="EFG_III"/>
    <property type="match status" value="1"/>
</dbReference>
<feature type="binding site" evidence="6">
    <location>
        <begin position="135"/>
        <end position="138"/>
    </location>
    <ligand>
        <name>GTP</name>
        <dbReference type="ChEBI" id="CHEBI:37565"/>
    </ligand>
</feature>
<dbReference type="Gene3D" id="3.40.50.300">
    <property type="entry name" value="P-loop containing nucleotide triphosphate hydrolases"/>
    <property type="match status" value="1"/>
</dbReference>
<dbReference type="CDD" id="cd01434">
    <property type="entry name" value="EFG_mtEFG1_IV"/>
    <property type="match status" value="1"/>
</dbReference>
<dbReference type="InterPro" id="IPR004540">
    <property type="entry name" value="Transl_elong_EFG/EF2"/>
</dbReference>
<dbReference type="SUPFAM" id="SSF54980">
    <property type="entry name" value="EF-G C-terminal domain-like"/>
    <property type="match status" value="2"/>
</dbReference>
<keyword evidence="6" id="KW-0963">Cytoplasm</keyword>
<sequence length="697" mass="76752">MARTIPLERVRNIGIAAHIDAGKTTTTERILFYSGVVHKMGEVHEGTAVTDWMAQERERGITITAAAISTSWLDHRINIIDTPGHVDFTIEVERSMRVLDGVIAVFCSVGGVQPQSETVWRQAERYQVPRIAFINKMDRTGADFFKVYGQIRDRLRANAVPIQVPVGRESDFHGLVDIVAMKTYLYTNDLGTDIQISDEIPEEVQDLVAEYREKLLEAVAETDEALMEKYLEYLEGGDALTEEEVRHSLRQGTIKGLIVPVICGSSFKNRGVQRLLDAVVDYLPAPTEVPPIKGILPDGEEAVRHADDDVALSALAFKVMADPYGRLTFVRVYSGVLQKGSYIYNATKNKKERISRLIVLKSDERIEVEELRAGDLGAALGLKDTLTGDTICDEANPIILESLYIPEPVISVAVEPKTKQDMEKLSKALQSLSEEDPTFRVSIDSETNQTVIAGMGELHLEILVDRMLREFKVEANIGAPQVAYRETIRKSVRTEGKFIRQSGGKGQYGHVVIELEPGEPGSGFEFVSKVVGGSVPREYINPAEQGMKEACESGVIAGYPLIDVKATLVDGSYHDVDSSEMAFKIAGSMAIKNGVTKASPVLLEPMMKVEVEVPDDFIGNVIGDLNSRRGQIEGQETDQSQGIAKVVAKVPLATMFGYATDIRSKTQGRGVFSMEFSHYEEVPRSVAETIIAKSKGN</sequence>
<dbReference type="InterPro" id="IPR035647">
    <property type="entry name" value="EFG_III/V"/>
</dbReference>
<comment type="subcellular location">
    <subcellularLocation>
        <location evidence="6">Cytoplasm</location>
    </subcellularLocation>
</comment>
<dbReference type="Pfam" id="PF14492">
    <property type="entry name" value="EFG_III"/>
    <property type="match status" value="1"/>
</dbReference>
<feature type="binding site" evidence="6">
    <location>
        <begin position="81"/>
        <end position="85"/>
    </location>
    <ligand>
        <name>GTP</name>
        <dbReference type="ChEBI" id="CHEBI:37565"/>
    </ligand>
</feature>
<feature type="binding site" evidence="6">
    <location>
        <begin position="17"/>
        <end position="24"/>
    </location>
    <ligand>
        <name>GTP</name>
        <dbReference type="ChEBI" id="CHEBI:37565"/>
    </ligand>
</feature>
<dbReference type="CDD" id="cd04088">
    <property type="entry name" value="EFG_mtEFG_II"/>
    <property type="match status" value="1"/>
</dbReference>
<dbReference type="CDD" id="cd01886">
    <property type="entry name" value="EF-G"/>
    <property type="match status" value="1"/>
</dbReference>
<dbReference type="Pfam" id="PF00679">
    <property type="entry name" value="EFG_C"/>
    <property type="match status" value="1"/>
</dbReference>
<dbReference type="Gene3D" id="3.30.70.870">
    <property type="entry name" value="Elongation Factor G (Translational Gtpase), domain 3"/>
    <property type="match status" value="1"/>
</dbReference>
<dbReference type="GO" id="GO:0003746">
    <property type="term" value="F:translation elongation factor activity"/>
    <property type="evidence" value="ECO:0007669"/>
    <property type="project" value="UniProtKB-KW"/>
</dbReference>
<evidence type="ECO:0000256" key="3">
    <source>
        <dbReference type="ARBA" id="ARBA00022768"/>
    </source>
</evidence>
<dbReference type="InterPro" id="IPR027417">
    <property type="entry name" value="P-loop_NTPase"/>
</dbReference>
<reference evidence="9 10" key="1">
    <citation type="journal article" date="2019" name="J Genomics">
        <title>The Draft Genome of a Hydrogen-producing Cyanobacterium, Arthrospira platensis NIES-46.</title>
        <authorList>
            <person name="Suzuki S."/>
            <person name="Yamaguchi H."/>
            <person name="Kawachi M."/>
        </authorList>
    </citation>
    <scope>NUCLEOTIDE SEQUENCE [LARGE SCALE GENOMIC DNA]</scope>
    <source>
        <strain evidence="9 10">NIES-46</strain>
    </source>
</reference>
<dbReference type="PRINTS" id="PR00315">
    <property type="entry name" value="ELONGATNFCT"/>
</dbReference>
<dbReference type="NCBIfam" id="TIGR00231">
    <property type="entry name" value="small_GTP"/>
    <property type="match status" value="1"/>
</dbReference>
<dbReference type="InterPro" id="IPR000640">
    <property type="entry name" value="EFG_V-like"/>
</dbReference>
<organism evidence="9 10">
    <name type="scientific">Limnospira platensis NIES-46</name>
    <dbReference type="NCBI Taxonomy" id="1236695"/>
    <lineage>
        <taxon>Bacteria</taxon>
        <taxon>Bacillati</taxon>
        <taxon>Cyanobacteriota</taxon>
        <taxon>Cyanophyceae</taxon>
        <taxon>Oscillatoriophycideae</taxon>
        <taxon>Oscillatoriales</taxon>
        <taxon>Sirenicapillariaceae</taxon>
        <taxon>Limnospira</taxon>
    </lineage>
</organism>
<dbReference type="Pfam" id="PF03144">
    <property type="entry name" value="GTP_EFTU_D2"/>
    <property type="match status" value="1"/>
</dbReference>
<dbReference type="SUPFAM" id="SSF50447">
    <property type="entry name" value="Translation proteins"/>
    <property type="match status" value="1"/>
</dbReference>
<comment type="caution">
    <text evidence="9">The sequence shown here is derived from an EMBL/GenBank/DDBJ whole genome shotgun (WGS) entry which is preliminary data.</text>
</comment>
<dbReference type="InterPro" id="IPR009000">
    <property type="entry name" value="Transl_B-barrel_sf"/>
</dbReference>
<dbReference type="NCBIfam" id="NF009379">
    <property type="entry name" value="PRK12740.1-3"/>
    <property type="match status" value="1"/>
</dbReference>
<keyword evidence="3 6" id="KW-0251">Elongation factor</keyword>
<dbReference type="Gene3D" id="3.30.230.10">
    <property type="match status" value="1"/>
</dbReference>
<dbReference type="InterPro" id="IPR031157">
    <property type="entry name" value="G_TR_CS"/>
</dbReference>
<dbReference type="Proteomes" id="UP000326169">
    <property type="component" value="Unassembled WGS sequence"/>
</dbReference>
<evidence type="ECO:0000313" key="9">
    <source>
        <dbReference type="EMBL" id="GCE92775.1"/>
    </source>
</evidence>
<comment type="similarity">
    <text evidence="1 6">Belongs to the TRAFAC class translation factor GTPase superfamily. Classic translation factor GTPase family. EF-G/EF-2 subfamily.</text>
</comment>
<gene>
    <name evidence="9" type="primary">fus_1</name>
    <name evidence="6" type="synonym">fusA</name>
    <name evidence="9" type="ORF">NIES46_08160</name>
</gene>
<evidence type="ECO:0000256" key="5">
    <source>
        <dbReference type="ARBA" id="ARBA00023134"/>
    </source>
</evidence>
<keyword evidence="4 6" id="KW-0648">Protein biosynthesis</keyword>
<dbReference type="SUPFAM" id="SSF52540">
    <property type="entry name" value="P-loop containing nucleoside triphosphate hydrolases"/>
    <property type="match status" value="1"/>
</dbReference>
<dbReference type="PROSITE" id="PS00301">
    <property type="entry name" value="G_TR_1"/>
    <property type="match status" value="1"/>
</dbReference>
<dbReference type="HAMAP" id="MF_00054_B">
    <property type="entry name" value="EF_G_EF_2_B"/>
    <property type="match status" value="1"/>
</dbReference>
<dbReference type="SUPFAM" id="SSF54211">
    <property type="entry name" value="Ribosomal protein S5 domain 2-like"/>
    <property type="match status" value="1"/>
</dbReference>
<accession>A0A5M3T2W7</accession>
<dbReference type="PANTHER" id="PTHR43261">
    <property type="entry name" value="TRANSLATION ELONGATION FACTOR G-RELATED"/>
    <property type="match status" value="1"/>
</dbReference>
<dbReference type="EMBL" id="BIMW01000037">
    <property type="protein sequence ID" value="GCE92775.1"/>
    <property type="molecule type" value="Genomic_DNA"/>
</dbReference>
<keyword evidence="5 6" id="KW-0342">GTP-binding</keyword>
<evidence type="ECO:0000259" key="8">
    <source>
        <dbReference type="PROSITE" id="PS51722"/>
    </source>
</evidence>
<dbReference type="NCBIfam" id="NF009381">
    <property type="entry name" value="PRK12740.1-5"/>
    <property type="match status" value="1"/>
</dbReference>
<dbReference type="InterPro" id="IPR009022">
    <property type="entry name" value="EFG_III"/>
</dbReference>
<evidence type="ECO:0000256" key="6">
    <source>
        <dbReference type="HAMAP-Rule" id="MF_00054"/>
    </source>
</evidence>
<dbReference type="Pfam" id="PF00009">
    <property type="entry name" value="GTP_EFTU"/>
    <property type="match status" value="1"/>
</dbReference>
<dbReference type="RefSeq" id="WP_014276030.1">
    <property type="nucleotide sequence ID" value="NZ_BIMW01000037.1"/>
</dbReference>
<evidence type="ECO:0000256" key="4">
    <source>
        <dbReference type="ARBA" id="ARBA00022917"/>
    </source>
</evidence>
<dbReference type="InterPro" id="IPR020568">
    <property type="entry name" value="Ribosomal_Su5_D2-typ_SF"/>
</dbReference>
<dbReference type="InterPro" id="IPR014721">
    <property type="entry name" value="Ribsml_uS5_D2-typ_fold_subgr"/>
</dbReference>
<evidence type="ECO:0000256" key="1">
    <source>
        <dbReference type="ARBA" id="ARBA00005870"/>
    </source>
</evidence>